<name>A0ABT8R907_9BACT</name>
<feature type="chain" id="PRO_5046391240" evidence="1">
    <location>
        <begin position="26"/>
        <end position="931"/>
    </location>
</feature>
<dbReference type="Gene3D" id="2.60.40.10">
    <property type="entry name" value="Immunoglobulins"/>
    <property type="match status" value="3"/>
</dbReference>
<comment type="caution">
    <text evidence="2">The sequence shown here is derived from an EMBL/GenBank/DDBJ whole genome shotgun (WGS) entry which is preliminary data.</text>
</comment>
<organism evidence="2 3">
    <name type="scientific">Rhodocytophaga aerolata</name>
    <dbReference type="NCBI Taxonomy" id="455078"/>
    <lineage>
        <taxon>Bacteria</taxon>
        <taxon>Pseudomonadati</taxon>
        <taxon>Bacteroidota</taxon>
        <taxon>Cytophagia</taxon>
        <taxon>Cytophagales</taxon>
        <taxon>Rhodocytophagaceae</taxon>
        <taxon>Rhodocytophaga</taxon>
    </lineage>
</organism>
<evidence type="ECO:0000313" key="3">
    <source>
        <dbReference type="Proteomes" id="UP001168528"/>
    </source>
</evidence>
<accession>A0ABT8R907</accession>
<feature type="signal peptide" evidence="1">
    <location>
        <begin position="1"/>
        <end position="25"/>
    </location>
</feature>
<protein>
    <submittedName>
        <fullName evidence="2">Gliding motility-associated C-terminal domain-containing protein</fullName>
    </submittedName>
</protein>
<evidence type="ECO:0000313" key="2">
    <source>
        <dbReference type="EMBL" id="MDO1447758.1"/>
    </source>
</evidence>
<dbReference type="InterPro" id="IPR013783">
    <property type="entry name" value="Ig-like_fold"/>
</dbReference>
<dbReference type="Proteomes" id="UP001168528">
    <property type="component" value="Unassembled WGS sequence"/>
</dbReference>
<keyword evidence="1" id="KW-0732">Signal</keyword>
<sequence>MQSRIFQALSLLLLLFIISVNQANATHVRAGEIIAIRDTTGGNSGTFRYRFIFTMYRDTCPTCVAAGPATLYFGYGSPPENSGSVEPNSPRVLIGNDTERVTYEFTHTYPAAGIYQVYVTVDNRNRDVLNMVNSVNTSFHVETTIFINQQVGINNTPILRIPPVDLARVGQRYVHNPDAFDIDGDSLSYRIVTPKQGFGLEVNGYRDPQLVQAGTNEAGTGPATFGITQKGDLIWDAPTRPGIYNVAFVVEEWRNGEKIGIVTRDMQIIVRDNINLRPLLEIPNDTCIVAGSPLPGFVRATDPDGNRIRLSASSGLFQSNFPAPRASFTVPAPIQNNPATGNFFWQTQCLHVREQPYQVVFRAEDLPTPDTSRKLVDIRTWQIRVVGPKPTGLTATAQGNSIGLSWDAYTCSNASQMVIWRRIGCGELPDDPCRTGVDPASGYVQIGTVPIGTTSFVDDNAGQGLQSGVSYSYVISASFAPPSGGESLASDAVCASLALDVPFITNVSVERTAPQGEIFIRWLQPRELDQAAFPGPYRYELYRATGLSGTDFSLVGSRTVTSFTAATVNDTTFRDSGLDTEVNAYNYMLLFYYQTSRLKDSSATASSVRLTVTPGVNVIDLSWQANVPWSNAGTTHKVYRESRTLPGVFELLADVAVSDAGSFRFSDTGNGLVLDEDSTYCYYVETYGSYGNPKILSPLINKSQIACAAPLDTLAPCPPLLAIDSLDCGSLTGESFCNVESFANKLTWSYPTAVGENCDEDIVAYRLYYKRYEEDTEFALIATINSPRPPAMFYEHSGLSSYAGCYYVTAVDEDGQESAPSNVVCKDNCPYYELPNVFTPNGDGKNELFTPFPCPRFVESVEVTVYNRWGRPMFETSNVLINWDGMIGSGEESGGSEVTNGVYYYLAKVRFARLRRSDELTQIKGWVQILR</sequence>
<evidence type="ECO:0000256" key="1">
    <source>
        <dbReference type="SAM" id="SignalP"/>
    </source>
</evidence>
<dbReference type="RefSeq" id="WP_302038562.1">
    <property type="nucleotide sequence ID" value="NZ_JAUKPO010000008.1"/>
</dbReference>
<dbReference type="Pfam" id="PF13585">
    <property type="entry name" value="CHU_C"/>
    <property type="match status" value="1"/>
</dbReference>
<reference evidence="2" key="1">
    <citation type="submission" date="2023-07" db="EMBL/GenBank/DDBJ databases">
        <title>The genome sequence of Rhodocytophaga aerolata KACC 12507.</title>
        <authorList>
            <person name="Zhang X."/>
        </authorList>
    </citation>
    <scope>NUCLEOTIDE SEQUENCE</scope>
    <source>
        <strain evidence="2">KACC 12507</strain>
    </source>
</reference>
<gene>
    <name evidence="2" type="ORF">Q0590_15915</name>
</gene>
<proteinExistence type="predicted"/>
<dbReference type="EMBL" id="JAUKPO010000008">
    <property type="protein sequence ID" value="MDO1447758.1"/>
    <property type="molecule type" value="Genomic_DNA"/>
</dbReference>
<keyword evidence="3" id="KW-1185">Reference proteome</keyword>